<gene>
    <name evidence="1" type="ORF">M9458_052464</name>
</gene>
<organism evidence="1 2">
    <name type="scientific">Cirrhinus mrigala</name>
    <name type="common">Mrigala</name>
    <dbReference type="NCBI Taxonomy" id="683832"/>
    <lineage>
        <taxon>Eukaryota</taxon>
        <taxon>Metazoa</taxon>
        <taxon>Chordata</taxon>
        <taxon>Craniata</taxon>
        <taxon>Vertebrata</taxon>
        <taxon>Euteleostomi</taxon>
        <taxon>Actinopterygii</taxon>
        <taxon>Neopterygii</taxon>
        <taxon>Teleostei</taxon>
        <taxon>Ostariophysi</taxon>
        <taxon>Cypriniformes</taxon>
        <taxon>Cyprinidae</taxon>
        <taxon>Labeoninae</taxon>
        <taxon>Labeonini</taxon>
        <taxon>Cirrhinus</taxon>
    </lineage>
</organism>
<protein>
    <submittedName>
        <fullName evidence="1">Uncharacterized protein</fullName>
    </submittedName>
</protein>
<sequence length="53" mass="6140">CRWKEELSEVGEFLTVIIRPVKPLPEMLDEEEEVESEPSQSSCPAYDELLEVM</sequence>
<evidence type="ECO:0000313" key="2">
    <source>
        <dbReference type="Proteomes" id="UP001529510"/>
    </source>
</evidence>
<feature type="non-terminal residue" evidence="1">
    <location>
        <position position="53"/>
    </location>
</feature>
<name>A0ABD0MUS9_CIRMR</name>
<accession>A0ABD0MUS9</accession>
<keyword evidence="2" id="KW-1185">Reference proteome</keyword>
<dbReference type="Proteomes" id="UP001529510">
    <property type="component" value="Unassembled WGS sequence"/>
</dbReference>
<dbReference type="AlphaFoldDB" id="A0ABD0MUS9"/>
<dbReference type="EMBL" id="JAMKFB020000189">
    <property type="protein sequence ID" value="KAL0152741.1"/>
    <property type="molecule type" value="Genomic_DNA"/>
</dbReference>
<feature type="non-terminal residue" evidence="1">
    <location>
        <position position="1"/>
    </location>
</feature>
<reference evidence="1 2" key="1">
    <citation type="submission" date="2024-05" db="EMBL/GenBank/DDBJ databases">
        <title>Genome sequencing and assembly of Indian major carp, Cirrhinus mrigala (Hamilton, 1822).</title>
        <authorList>
            <person name="Mohindra V."/>
            <person name="Chowdhury L.M."/>
            <person name="Lal K."/>
            <person name="Jena J.K."/>
        </authorList>
    </citation>
    <scope>NUCLEOTIDE SEQUENCE [LARGE SCALE GENOMIC DNA]</scope>
    <source>
        <strain evidence="1">CM1030</strain>
        <tissue evidence="1">Blood</tissue>
    </source>
</reference>
<proteinExistence type="predicted"/>
<evidence type="ECO:0000313" key="1">
    <source>
        <dbReference type="EMBL" id="KAL0152741.1"/>
    </source>
</evidence>
<comment type="caution">
    <text evidence="1">The sequence shown here is derived from an EMBL/GenBank/DDBJ whole genome shotgun (WGS) entry which is preliminary data.</text>
</comment>